<evidence type="ECO:0000256" key="1">
    <source>
        <dbReference type="SAM" id="MobiDB-lite"/>
    </source>
</evidence>
<dbReference type="Proteomes" id="UP000240702">
    <property type="component" value="Segment"/>
</dbReference>
<evidence type="ECO:0000313" key="2">
    <source>
        <dbReference type="EMBL" id="QHB49803.1"/>
    </source>
</evidence>
<gene>
    <name evidence="2" type="primary">176</name>
    <name evidence="2" type="ORF">EniyanLRS_176</name>
</gene>
<evidence type="ECO:0000313" key="3">
    <source>
        <dbReference type="Proteomes" id="UP000240702"/>
    </source>
</evidence>
<proteinExistence type="predicted"/>
<reference evidence="2 3" key="1">
    <citation type="submission" date="2016-12" db="EMBL/GenBank/DDBJ databases">
        <title>Whole genome Sequence of Mycobacteriophages.</title>
        <authorList>
            <person name="Bajpai U."/>
        </authorList>
    </citation>
    <scope>NUCLEOTIDE SEQUENCE [LARGE SCALE GENOMIC DNA]</scope>
</reference>
<feature type="region of interest" description="Disordered" evidence="1">
    <location>
        <begin position="25"/>
        <end position="45"/>
    </location>
</feature>
<name>A0A6B9LSJ1_9CAUD</name>
<accession>A0A6B9LSJ1</accession>
<dbReference type="EMBL" id="KY385381">
    <property type="protein sequence ID" value="QHB49803.1"/>
    <property type="molecule type" value="Genomic_DNA"/>
</dbReference>
<sequence>MGEASGHGKPLEEAAIRFRVSVGEFSQDYEAPTQRQSRPEDRTPRQTYELTVSYPSSGPQLAGGCIL</sequence>
<organism evidence="2 3">
    <name type="scientific">Mycobacterium phage EniyanLRS</name>
    <dbReference type="NCBI Taxonomy" id="1933770"/>
    <lineage>
        <taxon>Viruses</taxon>
        <taxon>Duplodnaviria</taxon>
        <taxon>Heunggongvirae</taxon>
        <taxon>Uroviricota</taxon>
        <taxon>Caudoviricetes</taxon>
        <taxon>Vilmaviridae</taxon>
        <taxon>Wildcatvirus</taxon>
        <taxon>Wildcatvirus wildcat</taxon>
        <taxon>Mycobacterium virus Wildcat</taxon>
    </lineage>
</organism>
<protein>
    <submittedName>
        <fullName evidence="2">Uncharacterized protein</fullName>
    </submittedName>
</protein>